<evidence type="ECO:0000313" key="2">
    <source>
        <dbReference type="Proteomes" id="UP000218418"/>
    </source>
</evidence>
<keyword evidence="2" id="KW-1185">Reference proteome</keyword>
<proteinExistence type="predicted"/>
<sequence>MASLPPKIDQRTYEKIVEQTEKLAQQFTHWKPGIEKTDAGGALIRIFARMVKLIGNRLNQVPEKNFLAFLDLIGGQLKPPQAAKVPLTFYLAEGSPVDGLVPARTQVSAPPAEGSDEEIVFETDRELVVTTAQLQAVFVIEPGEDKYSNCTLEATGQKDAAFLAFEGNQAIEHSLYISCPEIFSLPELTNFQLIISGDNVNQFPNLQLNWFYWNGSKWEEIETPDFDSNNQFTFSNLPIFTPLEINGQQAKWLRANIANIANTSISNNLPQITNIQGKIDINQSNLIPEACLFNNSPLDLTKDFYPFGEQPELNDTFYIALHDSFIKPNVAITINFELTHQPVNTEDLKIIWEICNGQEWLKIAESNNIQAQLQFPNLENIPLPSTVNGENCYWIRARIAQGYFGQASKIRKYPIYNEVAIVNSSSSNNKINILGSASDFLSNNDIVRLVWIENNTEKREEYEIKNIQGSTLEFKTDLSSKAKQKGNKIFRRDAITETIPPTYDPPLIKSLKLKYKFELEEYSRYLAKNNFNYSSPNPNNNIQPFTKVLDTNPTLYLGFDKSFENKTVTLYAQVETPSPSELSVDIPSETVKSELIWEYSSNSNWKPLGVQDETQAFSQSGLIQFIAPADFSEIETFEKQLYWLRVRWKNGNFRVKPRLRRILTNTTWAIQAISLQKEILGSSNSEANQVFIANNSPILWGQQLDIQEQQIPLEIESDTVKVVKDDVGEIEEVWVLWQEVPDFYGSRSNHRHYTLDRQTGEIRFGDGRAGMIPPRGRNNIRLSFYRTGGGKQGNISSETISQLKTTIPYIDKVINLEPSAGGAEQETLERLKTRVPKQLRHRDRAVTLEDIEDLAYEASTDVARVKVVTPDLITANFSSLNENFWLDPNNPDISFEDFFKQKESIPKYDEFKQTVEKINERGGQVKLIILPYSSKHQPIPSLALLKQVETYIRFRCEPTVDLIVTAPKWQEVTVNATINPVSLQGADMLLNTIKQSLETFLHPLTGGKQKKGWQFGRYPRKSDFYAIIQSIPGVNYVESLETEETETNSSLSADTLIYSGNHTINLKS</sequence>
<evidence type="ECO:0000313" key="1">
    <source>
        <dbReference type="EMBL" id="BAY84773.1"/>
    </source>
</evidence>
<dbReference type="OrthoDB" id="9027184at2"/>
<name>A0A1Z4LU77_9CYAN</name>
<gene>
    <name evidence="1" type="ORF">NIES267_42700</name>
</gene>
<organism evidence="1 2">
    <name type="scientific">Calothrix parasitica NIES-267</name>
    <dbReference type="NCBI Taxonomy" id="1973488"/>
    <lineage>
        <taxon>Bacteria</taxon>
        <taxon>Bacillati</taxon>
        <taxon>Cyanobacteriota</taxon>
        <taxon>Cyanophyceae</taxon>
        <taxon>Nostocales</taxon>
        <taxon>Calotrichaceae</taxon>
        <taxon>Calothrix</taxon>
    </lineage>
</organism>
<dbReference type="AlphaFoldDB" id="A0A1Z4LU77"/>
<accession>A0A1Z4LU77</accession>
<dbReference type="Proteomes" id="UP000218418">
    <property type="component" value="Chromosome"/>
</dbReference>
<reference evidence="1 2" key="1">
    <citation type="submission" date="2017-06" db="EMBL/GenBank/DDBJ databases">
        <title>Genome sequencing of cyanobaciteial culture collection at National Institute for Environmental Studies (NIES).</title>
        <authorList>
            <person name="Hirose Y."/>
            <person name="Shimura Y."/>
            <person name="Fujisawa T."/>
            <person name="Nakamura Y."/>
            <person name="Kawachi M."/>
        </authorList>
    </citation>
    <scope>NUCLEOTIDE SEQUENCE [LARGE SCALE GENOMIC DNA]</scope>
    <source>
        <strain evidence="1 2">NIES-267</strain>
    </source>
</reference>
<dbReference type="EMBL" id="AP018227">
    <property type="protein sequence ID" value="BAY84773.1"/>
    <property type="molecule type" value="Genomic_DNA"/>
</dbReference>
<protein>
    <submittedName>
        <fullName evidence="1">Uncharacterized protein</fullName>
    </submittedName>
</protein>